<keyword evidence="7 8" id="KW-0472">Membrane</keyword>
<feature type="transmembrane region" description="Helical" evidence="8">
    <location>
        <begin position="146"/>
        <end position="166"/>
    </location>
</feature>
<sequence>MNDRLLRYRLKKQVTLIGLSIALVWLVFTFLIYPNLELIRTTMMPQGQLNIQPILNIVASHRAMSSLGNSLLLGFSLAITVAILGLFQIVVLDYFQIKGNRWLTIAYHSPLICNGMVLVMAYNFLYGSQGFVTALVPGLPATWFQGFWAVLIELTFAGTANYMLFVRNSLRSIDNQTIEAARNIGASKLRILIRVVLPCLKPSLLAASIIAFITGISALATPQVLGGAHFETINTLIYSFAQTLTTRNYAAVLAIFLGCITFVILLLSIQIEKKGHYLSVSKVKTNLHKQTIRSPFVRITITIIAHLIAIIQTVPLLAVLCFSFMPVTDLYAGTINIQHFSLVNYEAVFQSVAGIQPLFTSIVYAATASFVIVLMMLGIGRLITKHHNRWTGGLEFVLQIPWFLPSTLIALGLLMTFNRANGLVGGIVLTGTVFILGIGYMILVTPYTLRMLKAAYASIDRTLEDAAQNLGASTWRMYWRVVFPILLPLVLSVFLLNFIGLLAEYDLSVFLFNPLYQPLGVVLGAATNPEAAPQAQMLSFVYSVLIMIVSTTAILLVYRQQRR</sequence>
<keyword evidence="6 8" id="KW-1133">Transmembrane helix</keyword>
<organism evidence="10 11">
    <name type="scientific">Paenibacillus wenxiniae</name>
    <dbReference type="NCBI Taxonomy" id="1636843"/>
    <lineage>
        <taxon>Bacteria</taxon>
        <taxon>Bacillati</taxon>
        <taxon>Bacillota</taxon>
        <taxon>Bacilli</taxon>
        <taxon>Bacillales</taxon>
        <taxon>Paenibacillaceae</taxon>
        <taxon>Paenibacillus</taxon>
    </lineage>
</organism>
<evidence type="ECO:0000313" key="11">
    <source>
        <dbReference type="Proteomes" id="UP001597233"/>
    </source>
</evidence>
<dbReference type="Gene3D" id="1.10.3720.10">
    <property type="entry name" value="MetI-like"/>
    <property type="match status" value="2"/>
</dbReference>
<feature type="transmembrane region" description="Helical" evidence="8">
    <location>
        <begin position="14"/>
        <end position="33"/>
    </location>
</feature>
<evidence type="ECO:0000259" key="9">
    <source>
        <dbReference type="PROSITE" id="PS50928"/>
    </source>
</evidence>
<evidence type="ECO:0000256" key="2">
    <source>
        <dbReference type="ARBA" id="ARBA00022448"/>
    </source>
</evidence>
<protein>
    <submittedName>
        <fullName evidence="10">ABC transporter permease</fullName>
    </submittedName>
</protein>
<keyword evidence="5 8" id="KW-0812">Transmembrane</keyword>
<evidence type="ECO:0000313" key="10">
    <source>
        <dbReference type="EMBL" id="MFD1886551.1"/>
    </source>
</evidence>
<feature type="transmembrane region" description="Helical" evidence="8">
    <location>
        <begin position="107"/>
        <end position="126"/>
    </location>
</feature>
<feature type="transmembrane region" description="Helical" evidence="8">
    <location>
        <begin position="249"/>
        <end position="269"/>
    </location>
</feature>
<evidence type="ECO:0000256" key="8">
    <source>
        <dbReference type="RuleBase" id="RU363032"/>
    </source>
</evidence>
<feature type="transmembrane region" description="Helical" evidence="8">
    <location>
        <begin position="396"/>
        <end position="417"/>
    </location>
</feature>
<feature type="transmembrane region" description="Helical" evidence="8">
    <location>
        <begin position="362"/>
        <end position="384"/>
    </location>
</feature>
<feature type="domain" description="ABC transmembrane type-1" evidence="9">
    <location>
        <begin position="67"/>
        <end position="268"/>
    </location>
</feature>
<reference evidence="11" key="1">
    <citation type="journal article" date="2019" name="Int. J. Syst. Evol. Microbiol.">
        <title>The Global Catalogue of Microorganisms (GCM) 10K type strain sequencing project: providing services to taxonomists for standard genome sequencing and annotation.</title>
        <authorList>
            <consortium name="The Broad Institute Genomics Platform"/>
            <consortium name="The Broad Institute Genome Sequencing Center for Infectious Disease"/>
            <person name="Wu L."/>
            <person name="Ma J."/>
        </authorList>
    </citation>
    <scope>NUCLEOTIDE SEQUENCE [LARGE SCALE GENOMIC DNA]</scope>
    <source>
        <strain evidence="11">CCUG 54950</strain>
    </source>
</reference>
<evidence type="ECO:0000256" key="5">
    <source>
        <dbReference type="ARBA" id="ARBA00022692"/>
    </source>
</evidence>
<gene>
    <name evidence="10" type="ORF">ACFSC9_13565</name>
</gene>
<dbReference type="PANTHER" id="PTHR43357">
    <property type="entry name" value="INNER MEMBRANE ABC TRANSPORTER PERMEASE PROTEIN YDCV"/>
    <property type="match status" value="1"/>
</dbReference>
<proteinExistence type="inferred from homology"/>
<dbReference type="RefSeq" id="WP_347325449.1">
    <property type="nucleotide sequence ID" value="NZ_JBCGUH010000006.1"/>
</dbReference>
<evidence type="ECO:0000256" key="1">
    <source>
        <dbReference type="ARBA" id="ARBA00004429"/>
    </source>
</evidence>
<dbReference type="Pfam" id="PF00528">
    <property type="entry name" value="BPD_transp_1"/>
    <property type="match status" value="2"/>
</dbReference>
<comment type="subcellular location">
    <subcellularLocation>
        <location evidence="1">Cell inner membrane</location>
        <topology evidence="1">Multi-pass membrane protein</topology>
    </subcellularLocation>
    <subcellularLocation>
        <location evidence="8">Cell membrane</location>
        <topology evidence="8">Multi-pass membrane protein</topology>
    </subcellularLocation>
</comment>
<dbReference type="EMBL" id="JBHUEH010000016">
    <property type="protein sequence ID" value="MFD1886551.1"/>
    <property type="molecule type" value="Genomic_DNA"/>
</dbReference>
<comment type="similarity">
    <text evidence="8">Belongs to the binding-protein-dependent transport system permease family.</text>
</comment>
<dbReference type="SUPFAM" id="SSF161098">
    <property type="entry name" value="MetI-like"/>
    <property type="match status" value="2"/>
</dbReference>
<keyword evidence="11" id="KW-1185">Reference proteome</keyword>
<keyword evidence="3" id="KW-1003">Cell membrane</keyword>
<feature type="transmembrane region" description="Helical" evidence="8">
    <location>
        <begin position="537"/>
        <end position="558"/>
    </location>
</feature>
<feature type="transmembrane region" description="Helical" evidence="8">
    <location>
        <begin position="481"/>
        <end position="503"/>
    </location>
</feature>
<comment type="caution">
    <text evidence="10">The sequence shown here is derived from an EMBL/GenBank/DDBJ whole genome shotgun (WGS) entry which is preliminary data.</text>
</comment>
<name>A0ABW4RJS2_9BACL</name>
<feature type="transmembrane region" description="Helical" evidence="8">
    <location>
        <begin position="71"/>
        <end position="95"/>
    </location>
</feature>
<feature type="domain" description="ABC transmembrane type-1" evidence="9">
    <location>
        <begin position="358"/>
        <end position="557"/>
    </location>
</feature>
<keyword evidence="2 8" id="KW-0813">Transport</keyword>
<dbReference type="InterPro" id="IPR035906">
    <property type="entry name" value="MetI-like_sf"/>
</dbReference>
<evidence type="ECO:0000256" key="6">
    <source>
        <dbReference type="ARBA" id="ARBA00022989"/>
    </source>
</evidence>
<dbReference type="CDD" id="cd06261">
    <property type="entry name" value="TM_PBP2"/>
    <property type="match status" value="2"/>
</dbReference>
<dbReference type="PROSITE" id="PS50928">
    <property type="entry name" value="ABC_TM1"/>
    <property type="match status" value="2"/>
</dbReference>
<dbReference type="PANTHER" id="PTHR43357:SF4">
    <property type="entry name" value="INNER MEMBRANE ABC TRANSPORTER PERMEASE PROTEIN YDCV"/>
    <property type="match status" value="1"/>
</dbReference>
<evidence type="ECO:0000256" key="3">
    <source>
        <dbReference type="ARBA" id="ARBA00022475"/>
    </source>
</evidence>
<dbReference type="InterPro" id="IPR000515">
    <property type="entry name" value="MetI-like"/>
</dbReference>
<dbReference type="Proteomes" id="UP001597233">
    <property type="component" value="Unassembled WGS sequence"/>
</dbReference>
<feature type="transmembrane region" description="Helical" evidence="8">
    <location>
        <begin position="191"/>
        <end position="220"/>
    </location>
</feature>
<keyword evidence="4" id="KW-0997">Cell inner membrane</keyword>
<feature type="transmembrane region" description="Helical" evidence="8">
    <location>
        <begin position="423"/>
        <end position="443"/>
    </location>
</feature>
<evidence type="ECO:0000256" key="4">
    <source>
        <dbReference type="ARBA" id="ARBA00022519"/>
    </source>
</evidence>
<feature type="transmembrane region" description="Helical" evidence="8">
    <location>
        <begin position="299"/>
        <end position="325"/>
    </location>
</feature>
<accession>A0ABW4RJS2</accession>
<evidence type="ECO:0000256" key="7">
    <source>
        <dbReference type="ARBA" id="ARBA00023136"/>
    </source>
</evidence>